<evidence type="ECO:0000313" key="1">
    <source>
        <dbReference type="EMBL" id="MDH1321141.1"/>
    </source>
</evidence>
<organism evidence="1 2">
    <name type="scientific">Enterobacter bugandensis</name>
    <dbReference type="NCBI Taxonomy" id="881260"/>
    <lineage>
        <taxon>Bacteria</taxon>
        <taxon>Pseudomonadati</taxon>
        <taxon>Pseudomonadota</taxon>
        <taxon>Gammaproteobacteria</taxon>
        <taxon>Enterobacterales</taxon>
        <taxon>Enterobacteriaceae</taxon>
        <taxon>Enterobacter</taxon>
    </lineage>
</organism>
<dbReference type="RefSeq" id="WP_280030302.1">
    <property type="nucleotide sequence ID" value="NZ_JAOCAP010000020.1"/>
</dbReference>
<dbReference type="EMBL" id="JAOCAP010000020">
    <property type="protein sequence ID" value="MDH1321141.1"/>
    <property type="molecule type" value="Genomic_DNA"/>
</dbReference>
<dbReference type="AlphaFoldDB" id="A0AA42PUS9"/>
<name>A0AA42PUS9_9ENTR</name>
<dbReference type="Proteomes" id="UP001158416">
    <property type="component" value="Unassembled WGS sequence"/>
</dbReference>
<proteinExistence type="predicted"/>
<protein>
    <submittedName>
        <fullName evidence="1">Uncharacterized protein</fullName>
    </submittedName>
</protein>
<evidence type="ECO:0000313" key="2">
    <source>
        <dbReference type="Proteomes" id="UP001158416"/>
    </source>
</evidence>
<reference evidence="1" key="1">
    <citation type="submission" date="2022-09" db="EMBL/GenBank/DDBJ databases">
        <title>Intensive care unit water sources are persistently colonized with multi-drug resistant bacteria and are the site of extensive horizontal gene transfer of antibiotic resistance genes.</title>
        <authorList>
            <person name="Diorio-Toth L."/>
        </authorList>
    </citation>
    <scope>NUCLEOTIDE SEQUENCE</scope>
    <source>
        <strain evidence="1">GD03936</strain>
    </source>
</reference>
<accession>A0AA42PUS9</accession>
<gene>
    <name evidence="1" type="ORF">N5C39_22475</name>
</gene>
<comment type="caution">
    <text evidence="1">The sequence shown here is derived from an EMBL/GenBank/DDBJ whole genome shotgun (WGS) entry which is preliminary data.</text>
</comment>
<sequence length="111" mass="12487">MQFTKEQLIALISQAGEWAEIYEHPIHDKPKRDFFEGMARALTAYLAVLNAPPAPVVPELCTAIEALLDMHVRMVKQTNHSASFFDSETISAMNYAPIKARQALELAKPYK</sequence>